<comment type="catalytic activity">
    <reaction evidence="12">
        <text>K(+)(in) = K(+)(out)</text>
        <dbReference type="Rhea" id="RHEA:29463"/>
        <dbReference type="ChEBI" id="CHEBI:29103"/>
    </reaction>
</comment>
<protein>
    <submittedName>
        <fullName evidence="15">DUF1211 domain-containing protein</fullName>
    </submittedName>
</protein>
<gene>
    <name evidence="15" type="ORF">EAO74_01790</name>
</gene>
<keyword evidence="6" id="KW-0631">Potassium channel</keyword>
<keyword evidence="5 14" id="KW-0812">Transmembrane</keyword>
<evidence type="ECO:0000313" key="15">
    <source>
        <dbReference type="EMBL" id="TXS33948.1"/>
    </source>
</evidence>
<dbReference type="EMBL" id="RDBM01000009">
    <property type="protein sequence ID" value="TXS33948.1"/>
    <property type="molecule type" value="Genomic_DNA"/>
</dbReference>
<evidence type="ECO:0000256" key="14">
    <source>
        <dbReference type="SAM" id="Phobius"/>
    </source>
</evidence>
<comment type="subcellular location">
    <subcellularLocation>
        <location evidence="1">Membrane</location>
        <topology evidence="1">Multi-pass membrane protein</topology>
    </subcellularLocation>
</comment>
<dbReference type="InterPro" id="IPR010617">
    <property type="entry name" value="TMEM175-like"/>
</dbReference>
<evidence type="ECO:0000256" key="10">
    <source>
        <dbReference type="ARBA" id="ARBA00023136"/>
    </source>
</evidence>
<organism evidence="15">
    <name type="scientific">Streptomyces sp. gb1(2016)</name>
    <dbReference type="NCBI Taxonomy" id="1828321"/>
    <lineage>
        <taxon>Bacteria</taxon>
        <taxon>Bacillati</taxon>
        <taxon>Actinomycetota</taxon>
        <taxon>Actinomycetes</taxon>
        <taxon>Kitasatosporales</taxon>
        <taxon>Streptomycetaceae</taxon>
        <taxon>Streptomyces</taxon>
    </lineage>
</organism>
<dbReference type="PANTHER" id="PTHR31462">
    <property type="entry name" value="ENDOSOMAL/LYSOSOMAL POTASSIUM CHANNEL TMEM175"/>
    <property type="match status" value="1"/>
</dbReference>
<evidence type="ECO:0000256" key="4">
    <source>
        <dbReference type="ARBA" id="ARBA00022538"/>
    </source>
</evidence>
<dbReference type="AlphaFoldDB" id="A0A652LFF7"/>
<name>A0A652LFF7_9ACTN</name>
<evidence type="ECO:0000256" key="11">
    <source>
        <dbReference type="ARBA" id="ARBA00023303"/>
    </source>
</evidence>
<feature type="compositionally biased region" description="Basic and acidic residues" evidence="13">
    <location>
        <begin position="16"/>
        <end position="31"/>
    </location>
</feature>
<evidence type="ECO:0000256" key="2">
    <source>
        <dbReference type="ARBA" id="ARBA00006920"/>
    </source>
</evidence>
<accession>A0A652LFF7</accession>
<feature type="region of interest" description="Disordered" evidence="13">
    <location>
        <begin position="1"/>
        <end position="31"/>
    </location>
</feature>
<sequence length="228" mass="24299">MPAVGLIPPGAPRPPDAGRVDDTRAGTGDEKNAERLTALSDGIFAIAMTLLVLDVRVPPGLSPEGFRDAVRDVLPDLGAYALSFMILAAFWRDHRRIVELVPRFEGPSLKFALFWLGTIALIPFPTALLSEYASEPLAVAVYAGAVCVTNLVELAVLRTGLRAARHSDPATERAARFVAADLVGTALVFGATIPLAYVLSPAVAMWCWLALLPVKVTTGLRSQRAQSS</sequence>
<evidence type="ECO:0000256" key="13">
    <source>
        <dbReference type="SAM" id="MobiDB-lite"/>
    </source>
</evidence>
<evidence type="ECO:0000256" key="1">
    <source>
        <dbReference type="ARBA" id="ARBA00004141"/>
    </source>
</evidence>
<keyword evidence="7" id="KW-0630">Potassium</keyword>
<reference evidence="15" key="1">
    <citation type="submission" date="2018-10" db="EMBL/GenBank/DDBJ databases">
        <authorList>
            <person name="Hariharan J."/>
            <person name="Choudoir M.J."/>
            <person name="Diebold P."/>
            <person name="Panke-Buisse K."/>
            <person name="Campbell A.N."/>
            <person name="Buckley D.H."/>
        </authorList>
    </citation>
    <scope>NUCLEOTIDE SEQUENCE</scope>
    <source>
        <strain evidence="15">Gb1</strain>
    </source>
</reference>
<dbReference type="GO" id="GO:0005267">
    <property type="term" value="F:potassium channel activity"/>
    <property type="evidence" value="ECO:0007669"/>
    <property type="project" value="UniProtKB-KW"/>
</dbReference>
<evidence type="ECO:0000256" key="8">
    <source>
        <dbReference type="ARBA" id="ARBA00022989"/>
    </source>
</evidence>
<evidence type="ECO:0000256" key="7">
    <source>
        <dbReference type="ARBA" id="ARBA00022958"/>
    </source>
</evidence>
<keyword evidence="10 14" id="KW-0472">Membrane</keyword>
<evidence type="ECO:0000256" key="3">
    <source>
        <dbReference type="ARBA" id="ARBA00022448"/>
    </source>
</evidence>
<evidence type="ECO:0000256" key="5">
    <source>
        <dbReference type="ARBA" id="ARBA00022692"/>
    </source>
</evidence>
<evidence type="ECO:0000256" key="6">
    <source>
        <dbReference type="ARBA" id="ARBA00022826"/>
    </source>
</evidence>
<comment type="similarity">
    <text evidence="2">Belongs to the TMEM175 family.</text>
</comment>
<keyword evidence="11" id="KW-0407">Ion channel</keyword>
<dbReference type="PANTHER" id="PTHR31462:SF5">
    <property type="entry name" value="ENDOSOMAL_LYSOSOMAL PROTON CHANNEL TMEM175"/>
    <property type="match status" value="1"/>
</dbReference>
<feature type="transmembrane region" description="Helical" evidence="14">
    <location>
        <begin position="177"/>
        <end position="197"/>
    </location>
</feature>
<feature type="transmembrane region" description="Helical" evidence="14">
    <location>
        <begin position="136"/>
        <end position="157"/>
    </location>
</feature>
<feature type="transmembrane region" description="Helical" evidence="14">
    <location>
        <begin position="111"/>
        <end position="130"/>
    </location>
</feature>
<comment type="caution">
    <text evidence="15">The sequence shown here is derived from an EMBL/GenBank/DDBJ whole genome shotgun (WGS) entry which is preliminary data.</text>
</comment>
<evidence type="ECO:0000256" key="9">
    <source>
        <dbReference type="ARBA" id="ARBA00023065"/>
    </source>
</evidence>
<keyword evidence="3" id="KW-0813">Transport</keyword>
<proteinExistence type="inferred from homology"/>
<evidence type="ECO:0000256" key="12">
    <source>
        <dbReference type="ARBA" id="ARBA00034430"/>
    </source>
</evidence>
<keyword evidence="9" id="KW-0406">Ion transport</keyword>
<keyword evidence="8 14" id="KW-1133">Transmembrane helix</keyword>
<feature type="transmembrane region" description="Helical" evidence="14">
    <location>
        <begin position="73"/>
        <end position="91"/>
    </location>
</feature>
<keyword evidence="4" id="KW-0633">Potassium transport</keyword>
<dbReference type="Pfam" id="PF06736">
    <property type="entry name" value="TMEM175"/>
    <property type="match status" value="1"/>
</dbReference>
<dbReference type="GO" id="GO:0016020">
    <property type="term" value="C:membrane"/>
    <property type="evidence" value="ECO:0007669"/>
    <property type="project" value="UniProtKB-SubCell"/>
</dbReference>
<dbReference type="GO" id="GO:0015252">
    <property type="term" value="F:proton channel activity"/>
    <property type="evidence" value="ECO:0007669"/>
    <property type="project" value="InterPro"/>
</dbReference>